<evidence type="ECO:0000313" key="3">
    <source>
        <dbReference type="Proteomes" id="UP000738349"/>
    </source>
</evidence>
<evidence type="ECO:0008006" key="4">
    <source>
        <dbReference type="Google" id="ProtNLM"/>
    </source>
</evidence>
<organism evidence="2 3">
    <name type="scientific">Dactylonectria macrodidyma</name>
    <dbReference type="NCBI Taxonomy" id="307937"/>
    <lineage>
        <taxon>Eukaryota</taxon>
        <taxon>Fungi</taxon>
        <taxon>Dikarya</taxon>
        <taxon>Ascomycota</taxon>
        <taxon>Pezizomycotina</taxon>
        <taxon>Sordariomycetes</taxon>
        <taxon>Hypocreomycetidae</taxon>
        <taxon>Hypocreales</taxon>
        <taxon>Nectriaceae</taxon>
        <taxon>Dactylonectria</taxon>
    </lineage>
</organism>
<dbReference type="AlphaFoldDB" id="A0A9P9D7U5"/>
<evidence type="ECO:0000256" key="1">
    <source>
        <dbReference type="SAM" id="SignalP"/>
    </source>
</evidence>
<evidence type="ECO:0000313" key="2">
    <source>
        <dbReference type="EMBL" id="KAH7114012.1"/>
    </source>
</evidence>
<reference evidence="2" key="1">
    <citation type="journal article" date="2021" name="Nat. Commun.">
        <title>Genetic determinants of endophytism in the Arabidopsis root mycobiome.</title>
        <authorList>
            <person name="Mesny F."/>
            <person name="Miyauchi S."/>
            <person name="Thiergart T."/>
            <person name="Pickel B."/>
            <person name="Atanasova L."/>
            <person name="Karlsson M."/>
            <person name="Huettel B."/>
            <person name="Barry K.W."/>
            <person name="Haridas S."/>
            <person name="Chen C."/>
            <person name="Bauer D."/>
            <person name="Andreopoulos W."/>
            <person name="Pangilinan J."/>
            <person name="LaButti K."/>
            <person name="Riley R."/>
            <person name="Lipzen A."/>
            <person name="Clum A."/>
            <person name="Drula E."/>
            <person name="Henrissat B."/>
            <person name="Kohler A."/>
            <person name="Grigoriev I.V."/>
            <person name="Martin F.M."/>
            <person name="Hacquard S."/>
        </authorList>
    </citation>
    <scope>NUCLEOTIDE SEQUENCE</scope>
    <source>
        <strain evidence="2">MPI-CAGE-AT-0147</strain>
    </source>
</reference>
<keyword evidence="1" id="KW-0732">Signal</keyword>
<keyword evidence="3" id="KW-1185">Reference proteome</keyword>
<comment type="caution">
    <text evidence="2">The sequence shown here is derived from an EMBL/GenBank/DDBJ whole genome shotgun (WGS) entry which is preliminary data.</text>
</comment>
<proteinExistence type="predicted"/>
<dbReference type="Proteomes" id="UP000738349">
    <property type="component" value="Unassembled WGS sequence"/>
</dbReference>
<name>A0A9P9D7U5_9HYPO</name>
<protein>
    <recommendedName>
        <fullName evidence="4">Secreted protein</fullName>
    </recommendedName>
</protein>
<sequence length="136" mass="15128">MTVRVFVFLSTLSLRTTLGSLKLPHAAGRRPCVHERDHERRLEIIVMLYGPMALFRPCLVRYSATGRGKRSVGDPMAEKLVLGLAIGRISPIFWIQGDVILTFICWGLAEEGHSPVFTLSVVTPWSLLDNSGILLL</sequence>
<feature type="chain" id="PRO_5040216042" description="Secreted protein" evidence="1">
    <location>
        <begin position="20"/>
        <end position="136"/>
    </location>
</feature>
<gene>
    <name evidence="2" type="ORF">EDB81DRAFT_823323</name>
</gene>
<accession>A0A9P9D7U5</accession>
<dbReference type="EMBL" id="JAGMUV010000033">
    <property type="protein sequence ID" value="KAH7114012.1"/>
    <property type="molecule type" value="Genomic_DNA"/>
</dbReference>
<feature type="signal peptide" evidence="1">
    <location>
        <begin position="1"/>
        <end position="19"/>
    </location>
</feature>